<evidence type="ECO:0000313" key="3">
    <source>
        <dbReference type="Proteomes" id="UP000240400"/>
    </source>
</evidence>
<sequence length="156" mass="18746">RNVISDPINEVYPNILKQLEKTQEIEITDGNYHYRVRYSEDEHVLYFFDITEEVHTYELYEESKPVIATLFLDNYDEITQNMNDTQRSEINSMVTRVISRWAQEHNVYFKRYSSDQFVAYLNRRILREIEDTNFDILSQLREKSVGYRAQLTLSIG</sequence>
<dbReference type="Gene3D" id="3.30.450.20">
    <property type="entry name" value="PAS domain"/>
    <property type="match status" value="1"/>
</dbReference>
<proteinExistence type="predicted"/>
<accession>A0A2T4S501</accession>
<evidence type="ECO:0000259" key="1">
    <source>
        <dbReference type="PROSITE" id="PS50887"/>
    </source>
</evidence>
<feature type="non-terminal residue" evidence="2">
    <location>
        <position position="156"/>
    </location>
</feature>
<feature type="non-terminal residue" evidence="2">
    <location>
        <position position="1"/>
    </location>
</feature>
<evidence type="ECO:0000313" key="2">
    <source>
        <dbReference type="EMBL" id="PTK42337.1"/>
    </source>
</evidence>
<dbReference type="AlphaFoldDB" id="A0A2T4S501"/>
<feature type="domain" description="GGDEF" evidence="1">
    <location>
        <begin position="63"/>
        <end position="156"/>
    </location>
</feature>
<dbReference type="PROSITE" id="PS50887">
    <property type="entry name" value="GGDEF"/>
    <property type="match status" value="1"/>
</dbReference>
<reference evidence="2 3" key="1">
    <citation type="journal article" date="2016" name="Front. Microbiol.">
        <title>Comprehensive Phylogenetic Analysis of Bovine Non-aureus Staphylococci Species Based on Whole-Genome Sequencing.</title>
        <authorList>
            <person name="Naushad S."/>
            <person name="Barkema H.W."/>
            <person name="Luby C."/>
            <person name="Condas L.A."/>
            <person name="Nobrega D.B."/>
            <person name="Carson D.A."/>
            <person name="De Buck J."/>
        </authorList>
    </citation>
    <scope>NUCLEOTIDE SEQUENCE [LARGE SCALE GENOMIC DNA]</scope>
    <source>
        <strain evidence="2 3">SNUC 4337</strain>
    </source>
</reference>
<dbReference type="Proteomes" id="UP000240400">
    <property type="component" value="Unassembled WGS sequence"/>
</dbReference>
<dbReference type="EMBL" id="PZHR01000856">
    <property type="protein sequence ID" value="PTK42337.1"/>
    <property type="molecule type" value="Genomic_DNA"/>
</dbReference>
<comment type="caution">
    <text evidence="2">The sequence shown here is derived from an EMBL/GenBank/DDBJ whole genome shotgun (WGS) entry which is preliminary data.</text>
</comment>
<organism evidence="2 3">
    <name type="scientific">Staphylococcus nepalensis</name>
    <dbReference type="NCBI Taxonomy" id="214473"/>
    <lineage>
        <taxon>Bacteria</taxon>
        <taxon>Bacillati</taxon>
        <taxon>Bacillota</taxon>
        <taxon>Bacilli</taxon>
        <taxon>Bacillales</taxon>
        <taxon>Staphylococcaceae</taxon>
        <taxon>Staphylococcus</taxon>
    </lineage>
</organism>
<protein>
    <recommendedName>
        <fullName evidence="1">GGDEF domain-containing protein</fullName>
    </recommendedName>
</protein>
<dbReference type="InterPro" id="IPR000160">
    <property type="entry name" value="GGDEF_dom"/>
</dbReference>
<dbReference type="Pfam" id="PF24898">
    <property type="entry name" value="GGDEF_GdpP"/>
    <property type="match status" value="1"/>
</dbReference>
<gene>
    <name evidence="2" type="ORF">BUZ61_17625</name>
</gene>
<name>A0A2T4S501_9STAP</name>